<feature type="region of interest" description="Disordered" evidence="1">
    <location>
        <begin position="172"/>
        <end position="214"/>
    </location>
</feature>
<name>A0ABR1RX87_9PEZI</name>
<sequence>MASSLTGADKDRYEEDLRIENYIFNVYRVTGDKPKAAKVRADGINVDGTPRTRTDATAAPVRQGIAGRVGFAREPAISPEDNPSAATRHKRALALATTRRHFDLPPRYRYRTLLGRGGQGIALKMTYTPPNNPDAAKNFVLKTGGTLRYNTELRHEARMMEVIQILHSSGPAFHEEVDPNDSSDDALSSDDEGASRRPQPPPDPEEKKKAHSRRWKNWEAKLRLRERRYERILKARSAGQNPPPEDPNNPDAQLDIDRFDFIFMEYMPLGSLMDTLYRMADQRANDPNGPPIPDKVLWSFWLCMLRACVAMAFPPRKFHPDRNKGRDDKRPNMARAIDVAANYDPDELLLEEIPGIRQRGRVKRMVHMDIDAGNMFLGEATEFRYNKNSTTYVDPPTNANPAIPAPLDVAMEDHMPVEPAAAEHADIPVIKEQFSPDWDFMPLTRDGKEVSKEPVAGNYDVHSNIWQMALTMWQLITLLEPPTPPRLTDLTFGSRSIDNTYGILLDHDDFKKTDVTLRRVIANCLKHVPDERPKLEELLPQAKRAAGIRARSVQDCRNPCFIPRLFTFISSPLAPLVSSTAMLKSGMLNANLPSLSETTFSLTVWTTLTPVKGSLKP</sequence>
<dbReference type="EMBL" id="JAQQWI010000010">
    <property type="protein sequence ID" value="KAK8018858.1"/>
    <property type="molecule type" value="Genomic_DNA"/>
</dbReference>
<keyword evidence="4" id="KW-1185">Reference proteome</keyword>
<accession>A0ABR1RX87</accession>
<feature type="compositionally biased region" description="Acidic residues" evidence="1">
    <location>
        <begin position="178"/>
        <end position="192"/>
    </location>
</feature>
<dbReference type="Proteomes" id="UP001396898">
    <property type="component" value="Unassembled WGS sequence"/>
</dbReference>
<dbReference type="SUPFAM" id="SSF56112">
    <property type="entry name" value="Protein kinase-like (PK-like)"/>
    <property type="match status" value="1"/>
</dbReference>
<protein>
    <recommendedName>
        <fullName evidence="2">Protein kinase domain-containing protein</fullName>
    </recommendedName>
</protein>
<dbReference type="PROSITE" id="PS50011">
    <property type="entry name" value="PROTEIN_KINASE_DOM"/>
    <property type="match status" value="1"/>
</dbReference>
<dbReference type="InterPro" id="IPR000719">
    <property type="entry name" value="Prot_kinase_dom"/>
</dbReference>
<evidence type="ECO:0000256" key="1">
    <source>
        <dbReference type="SAM" id="MobiDB-lite"/>
    </source>
</evidence>
<proteinExistence type="predicted"/>
<gene>
    <name evidence="3" type="ORF">PG991_008048</name>
</gene>
<dbReference type="InterPro" id="IPR011009">
    <property type="entry name" value="Kinase-like_dom_sf"/>
</dbReference>
<organism evidence="3 4">
    <name type="scientific">Apiospora marii</name>
    <dbReference type="NCBI Taxonomy" id="335849"/>
    <lineage>
        <taxon>Eukaryota</taxon>
        <taxon>Fungi</taxon>
        <taxon>Dikarya</taxon>
        <taxon>Ascomycota</taxon>
        <taxon>Pezizomycotina</taxon>
        <taxon>Sordariomycetes</taxon>
        <taxon>Xylariomycetidae</taxon>
        <taxon>Amphisphaeriales</taxon>
        <taxon>Apiosporaceae</taxon>
        <taxon>Apiospora</taxon>
    </lineage>
</organism>
<evidence type="ECO:0000259" key="2">
    <source>
        <dbReference type="PROSITE" id="PS50011"/>
    </source>
</evidence>
<evidence type="ECO:0000313" key="4">
    <source>
        <dbReference type="Proteomes" id="UP001396898"/>
    </source>
</evidence>
<feature type="domain" description="Protein kinase" evidence="2">
    <location>
        <begin position="108"/>
        <end position="561"/>
    </location>
</feature>
<comment type="caution">
    <text evidence="3">The sequence shown here is derived from an EMBL/GenBank/DDBJ whole genome shotgun (WGS) entry which is preliminary data.</text>
</comment>
<feature type="region of interest" description="Disordered" evidence="1">
    <location>
        <begin position="234"/>
        <end position="253"/>
    </location>
</feature>
<evidence type="ECO:0000313" key="3">
    <source>
        <dbReference type="EMBL" id="KAK8018858.1"/>
    </source>
</evidence>
<reference evidence="3 4" key="1">
    <citation type="submission" date="2023-01" db="EMBL/GenBank/DDBJ databases">
        <title>Analysis of 21 Apiospora genomes using comparative genomics revels a genus with tremendous synthesis potential of carbohydrate active enzymes and secondary metabolites.</title>
        <authorList>
            <person name="Sorensen T."/>
        </authorList>
    </citation>
    <scope>NUCLEOTIDE SEQUENCE [LARGE SCALE GENOMIC DNA]</scope>
    <source>
        <strain evidence="3 4">CBS 20057</strain>
    </source>
</reference>
<dbReference type="Gene3D" id="1.10.510.10">
    <property type="entry name" value="Transferase(Phosphotransferase) domain 1"/>
    <property type="match status" value="1"/>
</dbReference>